<dbReference type="PANTHER" id="PTHR37467">
    <property type="entry name" value="EXPORTED CALCIUM-BINDING GLYCOPROTEIN-RELATED"/>
    <property type="match status" value="1"/>
</dbReference>
<dbReference type="RefSeq" id="WP_218148994.1">
    <property type="nucleotide sequence ID" value="NZ_FOTC01000008.1"/>
</dbReference>
<dbReference type="InterPro" id="IPR036388">
    <property type="entry name" value="WH-like_DNA-bd_sf"/>
</dbReference>
<dbReference type="InterPro" id="IPR011991">
    <property type="entry name" value="ArsR-like_HTH"/>
</dbReference>
<evidence type="ECO:0000256" key="5">
    <source>
        <dbReference type="SAM" id="MobiDB-lite"/>
    </source>
</evidence>
<keyword evidence="4" id="KW-0106">Calcium</keyword>
<dbReference type="Pfam" id="PF18884">
    <property type="entry name" value="TSP3_bac"/>
    <property type="match status" value="8"/>
</dbReference>
<dbReference type="Pfam" id="PF24034">
    <property type="entry name" value="DUF7343"/>
    <property type="match status" value="1"/>
</dbReference>
<comment type="subcellular location">
    <subcellularLocation>
        <location evidence="1">Secreted</location>
    </subcellularLocation>
</comment>
<dbReference type="STRING" id="553466.SAMN04487950_4119"/>
<dbReference type="PROSITE" id="PS00018">
    <property type="entry name" value="EF_HAND_1"/>
    <property type="match status" value="1"/>
</dbReference>
<proteinExistence type="predicted"/>
<evidence type="ECO:0000313" key="8">
    <source>
        <dbReference type="EMBL" id="SFL53606.1"/>
    </source>
</evidence>
<accession>A0A1I4IIK3</accession>
<dbReference type="InterPro" id="IPR053180">
    <property type="entry name" value="Ca-binding_acidic-repeat"/>
</dbReference>
<evidence type="ECO:0000259" key="7">
    <source>
        <dbReference type="Pfam" id="PF24034"/>
    </source>
</evidence>
<dbReference type="Gene3D" id="4.10.1080.10">
    <property type="entry name" value="TSP type-3 repeat"/>
    <property type="match status" value="1"/>
</dbReference>
<feature type="transmembrane region" description="Helical" evidence="6">
    <location>
        <begin position="331"/>
        <end position="352"/>
    </location>
</feature>
<sequence length="502" mass="52516">MQTRTRAAVVAALVLTVSLVAIPVGAVTAQLGAVTVEGDAVVQTDANETYLWQSESFTVNTSFATDTGGVYQFCLEGNNDGNKSQRLTCQSQTIKNNTTTSISFRVKNASGLNGEVSLSVLATESFNSNSMPVNRSKTVYVIQKQGDFDGDRLSNQAEVRAGTDINGTDTDGDTLRDGDEVQIYNTSPTKSDTDGDGLSDSTEVGSSARSNATVADTDGDGLLDGKEVELGTNPAVADTDGDGLSDGEEVHTYDTDPTEVDTDGDGIPDDEEIMVGTTPNDGEADSDNDGVPDNEEAEAGTNASLADSDGDFLSDKTELELGTDPTDGTTLLVLLAGIGFLVIGLVGCIRLFGPDDPADLSAWLPSGGAASGSSTPSDVATNGGSAMTTDSTSPADSADTPTPVGEETGDPDDPMHNLPFDLSDPLTDEDEVLKLLYESEGRLRQSEINNATDWSKSKVSRLLSSMEEDGKIRKITIGRENLVTLADRVPESAESPFEDEAK</sequence>
<organism evidence="8 9">
    <name type="scientific">Halogranum rubrum</name>
    <dbReference type="NCBI Taxonomy" id="553466"/>
    <lineage>
        <taxon>Archaea</taxon>
        <taxon>Methanobacteriati</taxon>
        <taxon>Methanobacteriota</taxon>
        <taxon>Stenosarchaea group</taxon>
        <taxon>Halobacteria</taxon>
        <taxon>Halobacteriales</taxon>
        <taxon>Haloferacaceae</taxon>
    </lineage>
</organism>
<dbReference type="InterPro" id="IPR036390">
    <property type="entry name" value="WH_DNA-bd_sf"/>
</dbReference>
<feature type="compositionally biased region" description="Acidic residues" evidence="5">
    <location>
        <begin position="282"/>
        <end position="298"/>
    </location>
</feature>
<feature type="domain" description="DUF7343" evidence="7">
    <location>
        <begin position="426"/>
        <end position="485"/>
    </location>
</feature>
<gene>
    <name evidence="8" type="ORF">SAMN04487950_4119</name>
</gene>
<feature type="compositionally biased region" description="Acidic residues" evidence="5">
    <location>
        <begin position="256"/>
        <end position="273"/>
    </location>
</feature>
<dbReference type="InterPro" id="IPR018247">
    <property type="entry name" value="EF_Hand_1_Ca_BS"/>
</dbReference>
<feature type="region of interest" description="Disordered" evidence="5">
    <location>
        <begin position="152"/>
        <end position="311"/>
    </location>
</feature>
<dbReference type="SUPFAM" id="SSF46785">
    <property type="entry name" value="Winged helix' DNA-binding domain"/>
    <property type="match status" value="1"/>
</dbReference>
<evidence type="ECO:0000256" key="2">
    <source>
        <dbReference type="ARBA" id="ARBA00022525"/>
    </source>
</evidence>
<dbReference type="AlphaFoldDB" id="A0A1I4IIK3"/>
<evidence type="ECO:0000256" key="6">
    <source>
        <dbReference type="SAM" id="Phobius"/>
    </source>
</evidence>
<keyword evidence="9" id="KW-1185">Reference proteome</keyword>
<dbReference type="SUPFAM" id="SSF103647">
    <property type="entry name" value="TSP type-3 repeat"/>
    <property type="match status" value="1"/>
</dbReference>
<keyword evidence="3" id="KW-0732">Signal</keyword>
<dbReference type="InterPro" id="IPR055767">
    <property type="entry name" value="DUF7343"/>
</dbReference>
<protein>
    <submittedName>
        <fullName evidence="8">IclR helix-turn-helix domain-containing protein</fullName>
    </submittedName>
</protein>
<evidence type="ECO:0000313" key="9">
    <source>
        <dbReference type="Proteomes" id="UP000199607"/>
    </source>
</evidence>
<name>A0A1I4IIK3_9EURY</name>
<keyword evidence="6" id="KW-0812">Transmembrane</keyword>
<evidence type="ECO:0000256" key="4">
    <source>
        <dbReference type="ARBA" id="ARBA00022837"/>
    </source>
</evidence>
<feature type="compositionally biased region" description="Low complexity" evidence="5">
    <location>
        <begin position="367"/>
        <end position="377"/>
    </location>
</feature>
<reference evidence="9" key="1">
    <citation type="submission" date="2016-10" db="EMBL/GenBank/DDBJ databases">
        <authorList>
            <person name="Varghese N."/>
            <person name="Submissions S."/>
        </authorList>
    </citation>
    <scope>NUCLEOTIDE SEQUENCE [LARGE SCALE GENOMIC DNA]</scope>
    <source>
        <strain evidence="9">CGMCC 1.7738</strain>
    </source>
</reference>
<feature type="region of interest" description="Disordered" evidence="5">
    <location>
        <begin position="367"/>
        <end position="425"/>
    </location>
</feature>
<evidence type="ECO:0000256" key="3">
    <source>
        <dbReference type="ARBA" id="ARBA00022729"/>
    </source>
</evidence>
<dbReference type="GO" id="GO:0005509">
    <property type="term" value="F:calcium ion binding"/>
    <property type="evidence" value="ECO:0007669"/>
    <property type="project" value="InterPro"/>
</dbReference>
<dbReference type="InterPro" id="IPR059100">
    <property type="entry name" value="TSP3_bac"/>
</dbReference>
<feature type="compositionally biased region" description="Polar residues" evidence="5">
    <location>
        <begin position="378"/>
        <end position="395"/>
    </location>
</feature>
<evidence type="ECO:0000256" key="1">
    <source>
        <dbReference type="ARBA" id="ARBA00004613"/>
    </source>
</evidence>
<dbReference type="Proteomes" id="UP000199607">
    <property type="component" value="Unassembled WGS sequence"/>
</dbReference>
<feature type="compositionally biased region" description="Polar residues" evidence="5">
    <location>
        <begin position="203"/>
        <end position="214"/>
    </location>
</feature>
<dbReference type="PANTHER" id="PTHR37467:SF1">
    <property type="entry name" value="EXPORTED CALCIUM-BINDING GLYCOPROTEIN"/>
    <property type="match status" value="1"/>
</dbReference>
<dbReference type="EMBL" id="FOTC01000008">
    <property type="protein sequence ID" value="SFL53606.1"/>
    <property type="molecule type" value="Genomic_DNA"/>
</dbReference>
<dbReference type="Gene3D" id="1.10.10.10">
    <property type="entry name" value="Winged helix-like DNA-binding domain superfamily/Winged helix DNA-binding domain"/>
    <property type="match status" value="1"/>
</dbReference>
<keyword evidence="6" id="KW-1133">Transmembrane helix</keyword>
<dbReference type="InterPro" id="IPR028974">
    <property type="entry name" value="TSP_type-3_rpt"/>
</dbReference>
<keyword evidence="6" id="KW-0472">Membrane</keyword>
<dbReference type="CDD" id="cd00090">
    <property type="entry name" value="HTH_ARSR"/>
    <property type="match status" value="1"/>
</dbReference>
<keyword evidence="2" id="KW-0964">Secreted</keyword>